<accession>A0ACC2HTL8</accession>
<evidence type="ECO:0000313" key="2">
    <source>
        <dbReference type="Proteomes" id="UP001153334"/>
    </source>
</evidence>
<organism evidence="1 2">
    <name type="scientific">Nemania bipapillata</name>
    <dbReference type="NCBI Taxonomy" id="110536"/>
    <lineage>
        <taxon>Eukaryota</taxon>
        <taxon>Fungi</taxon>
        <taxon>Dikarya</taxon>
        <taxon>Ascomycota</taxon>
        <taxon>Pezizomycotina</taxon>
        <taxon>Sordariomycetes</taxon>
        <taxon>Xylariomycetidae</taxon>
        <taxon>Xylariales</taxon>
        <taxon>Xylariaceae</taxon>
        <taxon>Nemania</taxon>
    </lineage>
</organism>
<proteinExistence type="predicted"/>
<dbReference type="Proteomes" id="UP001153334">
    <property type="component" value="Unassembled WGS sequence"/>
</dbReference>
<reference evidence="1" key="1">
    <citation type="submission" date="2022-11" db="EMBL/GenBank/DDBJ databases">
        <title>Genome Sequence of Nemania bipapillata.</title>
        <authorList>
            <person name="Buettner E."/>
        </authorList>
    </citation>
    <scope>NUCLEOTIDE SEQUENCE</scope>
    <source>
        <strain evidence="1">CP14</strain>
    </source>
</reference>
<protein>
    <submittedName>
        <fullName evidence="1">Uncharacterized protein</fullName>
    </submittedName>
</protein>
<evidence type="ECO:0000313" key="1">
    <source>
        <dbReference type="EMBL" id="KAJ8106316.1"/>
    </source>
</evidence>
<comment type="caution">
    <text evidence="1">The sequence shown here is derived from an EMBL/GenBank/DDBJ whole genome shotgun (WGS) entry which is preliminary data.</text>
</comment>
<keyword evidence="2" id="KW-1185">Reference proteome</keyword>
<name>A0ACC2HTL8_9PEZI</name>
<gene>
    <name evidence="1" type="ORF">ONZ43_g7108</name>
</gene>
<dbReference type="EMBL" id="JAPESX010002880">
    <property type="protein sequence ID" value="KAJ8106316.1"/>
    <property type="molecule type" value="Genomic_DNA"/>
</dbReference>
<sequence length="648" mass="70814">MSDKEVVSSPIASAPEPVSDTEKGNQAGHVTHVDINQNVDAKIRNPLAGIPRRQLLAEVEEFAHANGMDEYVALLRKGALVAQDPTCFEDIQGAEALDEAEIYALKREITHKWSVPTTLYLTIITCSIGAAVQGWDQEGSNGANLTFPKQFGIGSDTTRDSFLVGLINSAPYIGSALLGCWCSDPLNNYFGRRGTIFISAIFCLITPIGGAVTQNWQQLLATRILLGIGMGIKASTVPIFAAENSPASIRGALTMTWQMWTAFGIWLGTIANLVVGRVGPIAWRLQIGSAFIPAVPLCALILFCPESPRWYIKKGRFPEAMASLLKLRNNPIQAARDLYSIHAQIQIESEVIGEATYVTRFFDLFRIPRLRRATGAAFVVMIAQQLCGINIIAFYSSTVFSAAGATDYQALLASFGFGAINFIFAFPAFWTIDTFGRRALLLFTFPNMAWSLLAAGLFNLLPNGSTAHVAVVAVFIYIFAAFYSPGEGPVPFAYSAEVFPLSHREVGMAFAVATNLFWAAVLGITFPKILQSLTVVGAFGLYAGFNILGFVLIFLWVPETKQRTLEELDYVFAVPSTLFIKYQFTKALPWWFKRWVLFQKNATLEPLYHFDSPPVAAAEPARSSSVEKKQSNEAVATSTGADVKGVEN</sequence>